<gene>
    <name evidence="2" type="ORF">DICSQDRAFT_176163</name>
</gene>
<feature type="compositionally biased region" description="Pro residues" evidence="1">
    <location>
        <begin position="381"/>
        <end position="390"/>
    </location>
</feature>
<dbReference type="GeneID" id="18840382"/>
<accession>R7SJS4</accession>
<organism evidence="2 3">
    <name type="scientific">Dichomitus squalens (strain LYAD-421)</name>
    <name type="common">Western red white-rot fungus</name>
    <dbReference type="NCBI Taxonomy" id="732165"/>
    <lineage>
        <taxon>Eukaryota</taxon>
        <taxon>Fungi</taxon>
        <taxon>Dikarya</taxon>
        <taxon>Basidiomycota</taxon>
        <taxon>Agaricomycotina</taxon>
        <taxon>Agaricomycetes</taxon>
        <taxon>Polyporales</taxon>
        <taxon>Polyporaceae</taxon>
        <taxon>Dichomitus</taxon>
    </lineage>
</organism>
<evidence type="ECO:0000313" key="2">
    <source>
        <dbReference type="EMBL" id="EJF55277.1"/>
    </source>
</evidence>
<feature type="compositionally biased region" description="Pro residues" evidence="1">
    <location>
        <begin position="426"/>
        <end position="438"/>
    </location>
</feature>
<feature type="compositionally biased region" description="Low complexity" evidence="1">
    <location>
        <begin position="26"/>
        <end position="40"/>
    </location>
</feature>
<evidence type="ECO:0000313" key="3">
    <source>
        <dbReference type="Proteomes" id="UP000053319"/>
    </source>
</evidence>
<proteinExistence type="predicted"/>
<dbReference type="EMBL" id="JH719872">
    <property type="protein sequence ID" value="EJF55277.1"/>
    <property type="molecule type" value="Genomic_DNA"/>
</dbReference>
<protein>
    <submittedName>
        <fullName evidence="2">Uncharacterized protein</fullName>
    </submittedName>
</protein>
<feature type="region of interest" description="Disordered" evidence="1">
    <location>
        <begin position="1"/>
        <end position="73"/>
    </location>
</feature>
<dbReference type="KEGG" id="dsq:DICSQDRAFT_176163"/>
<feature type="compositionally biased region" description="Polar residues" evidence="1">
    <location>
        <begin position="1"/>
        <end position="13"/>
    </location>
</feature>
<feature type="region of interest" description="Disordered" evidence="1">
    <location>
        <begin position="328"/>
        <end position="438"/>
    </location>
</feature>
<sequence>MASTVSSTGQAASKKTPAVDPAPRMSPSSSTSSDVSMARSISPLPTLNVPSDTQISATPAGLYTQPDGPGLSTQARLHNAEASALAFNLAAEAALLPHGPLPSASPAPPVSGLGELDRYFRSLSAHFTPLSQPAPDSPLPASVPSFRHPAILSARFLAAMAKLNAQPKSQRPPEEKARLADILQAFLDDGFSSASRDAANAAYAFVRGLLDASPFPTSDVPPEAHQLTPDLDSLDTETVTDILFALVMFFRTHPDFPPRDFDRSHVPRVADALEIYPFHLERIFDTHPSIINTAIRIVSWDPPANPAPRAPSPSLREGQGVLDLINNLPPATIHTTPPSRSPSPMPGVAHPGLPGSIHSPHNRPPTPSSPTAQTFDASAPPHYPTPPPKKAPSLPQGVRCDVCRGNHLTRRHDTVTKRSAAKQTSAPPPPPFPRPGPP</sequence>
<dbReference type="Proteomes" id="UP000053319">
    <property type="component" value="Unassembled WGS sequence"/>
</dbReference>
<dbReference type="HOGENOM" id="CLU_625591_0_0_1"/>
<feature type="compositionally biased region" description="Polar residues" evidence="1">
    <location>
        <begin position="43"/>
        <end position="57"/>
    </location>
</feature>
<dbReference type="AlphaFoldDB" id="R7SJS4"/>
<dbReference type="RefSeq" id="XP_007371985.1">
    <property type="nucleotide sequence ID" value="XM_007371923.1"/>
</dbReference>
<reference evidence="2 3" key="1">
    <citation type="journal article" date="2012" name="Science">
        <title>The Paleozoic origin of enzymatic lignin decomposition reconstructed from 31 fungal genomes.</title>
        <authorList>
            <person name="Floudas D."/>
            <person name="Binder M."/>
            <person name="Riley R."/>
            <person name="Barry K."/>
            <person name="Blanchette R.A."/>
            <person name="Henrissat B."/>
            <person name="Martinez A.T."/>
            <person name="Otillar R."/>
            <person name="Spatafora J.W."/>
            <person name="Yadav J.S."/>
            <person name="Aerts A."/>
            <person name="Benoit I."/>
            <person name="Boyd A."/>
            <person name="Carlson A."/>
            <person name="Copeland A."/>
            <person name="Coutinho P.M."/>
            <person name="de Vries R.P."/>
            <person name="Ferreira P."/>
            <person name="Findley K."/>
            <person name="Foster B."/>
            <person name="Gaskell J."/>
            <person name="Glotzer D."/>
            <person name="Gorecki P."/>
            <person name="Heitman J."/>
            <person name="Hesse C."/>
            <person name="Hori C."/>
            <person name="Igarashi K."/>
            <person name="Jurgens J.A."/>
            <person name="Kallen N."/>
            <person name="Kersten P."/>
            <person name="Kohler A."/>
            <person name="Kuees U."/>
            <person name="Kumar T.K.A."/>
            <person name="Kuo A."/>
            <person name="LaButti K."/>
            <person name="Larrondo L.F."/>
            <person name="Lindquist E."/>
            <person name="Ling A."/>
            <person name="Lombard V."/>
            <person name="Lucas S."/>
            <person name="Lundell T."/>
            <person name="Martin R."/>
            <person name="McLaughlin D.J."/>
            <person name="Morgenstern I."/>
            <person name="Morin E."/>
            <person name="Murat C."/>
            <person name="Nagy L.G."/>
            <person name="Nolan M."/>
            <person name="Ohm R.A."/>
            <person name="Patyshakuliyeva A."/>
            <person name="Rokas A."/>
            <person name="Ruiz-Duenas F.J."/>
            <person name="Sabat G."/>
            <person name="Salamov A."/>
            <person name="Samejima M."/>
            <person name="Schmutz J."/>
            <person name="Slot J.C."/>
            <person name="St John F."/>
            <person name="Stenlid J."/>
            <person name="Sun H."/>
            <person name="Sun S."/>
            <person name="Syed K."/>
            <person name="Tsang A."/>
            <person name="Wiebenga A."/>
            <person name="Young D."/>
            <person name="Pisabarro A."/>
            <person name="Eastwood D.C."/>
            <person name="Martin F."/>
            <person name="Cullen D."/>
            <person name="Grigoriev I.V."/>
            <person name="Hibbett D.S."/>
        </authorList>
    </citation>
    <scope>NUCLEOTIDE SEQUENCE [LARGE SCALE GENOMIC DNA]</scope>
    <source>
        <strain evidence="2 3">LYAD-421 SS1</strain>
    </source>
</reference>
<evidence type="ECO:0000256" key="1">
    <source>
        <dbReference type="SAM" id="MobiDB-lite"/>
    </source>
</evidence>
<name>R7SJS4_DICSQ</name>